<evidence type="ECO:0000256" key="1">
    <source>
        <dbReference type="SAM" id="MobiDB-lite"/>
    </source>
</evidence>
<feature type="non-terminal residue" evidence="2">
    <location>
        <position position="1"/>
    </location>
</feature>
<feature type="region of interest" description="Disordered" evidence="1">
    <location>
        <begin position="1"/>
        <end position="431"/>
    </location>
</feature>
<feature type="compositionally biased region" description="Basic and acidic residues" evidence="1">
    <location>
        <begin position="146"/>
        <end position="160"/>
    </location>
</feature>
<feature type="compositionally biased region" description="Basic and acidic residues" evidence="1">
    <location>
        <begin position="8"/>
        <end position="18"/>
    </location>
</feature>
<reference evidence="2" key="1">
    <citation type="submission" date="2020-02" db="EMBL/GenBank/DDBJ databases">
        <authorList>
            <person name="Meier V. D."/>
        </authorList>
    </citation>
    <scope>NUCLEOTIDE SEQUENCE</scope>
    <source>
        <strain evidence="2">AVDCRST_MAG67</strain>
    </source>
</reference>
<dbReference type="AlphaFoldDB" id="A0A6J4TUL3"/>
<dbReference type="GO" id="GO:0019159">
    <property type="term" value="F:nicotinamide-nucleotide amidase activity"/>
    <property type="evidence" value="ECO:0007669"/>
    <property type="project" value="UniProtKB-EC"/>
</dbReference>
<organism evidence="2">
    <name type="scientific">uncultured Solirubrobacteraceae bacterium</name>
    <dbReference type="NCBI Taxonomy" id="1162706"/>
    <lineage>
        <taxon>Bacteria</taxon>
        <taxon>Bacillati</taxon>
        <taxon>Actinomycetota</taxon>
        <taxon>Thermoleophilia</taxon>
        <taxon>Solirubrobacterales</taxon>
        <taxon>Solirubrobacteraceae</taxon>
        <taxon>environmental samples</taxon>
    </lineage>
</organism>
<name>A0A6J4TUL3_9ACTN</name>
<dbReference type="EC" id="3.5.1.42" evidence="2"/>
<dbReference type="EC" id="3.6.1.13" evidence="2"/>
<dbReference type="GO" id="GO:0047631">
    <property type="term" value="F:ADP-ribose diphosphatase activity"/>
    <property type="evidence" value="ECO:0007669"/>
    <property type="project" value="UniProtKB-EC"/>
</dbReference>
<sequence length="431" mass="47355">ERPRRHRRDGDRGADRPRVRSQRALAVRAAAGAGRRPDRDRGRRRPPAGHPARAALPGVRGLLADRHERRPGADGRRSHRRGRGRVPGPRDGARRAAAGSHRGDPGAADVALARPRSRGDPHLKPQAGRHPGGRRDPRTGRHGAWARRDAAGRRRPDRGRAAGPAARAAADVDRGAARQRAAARGAGGRGRVPARHAAPVRDPRVRDRGDAARRAGRGGRARAAGDHDVPAPRRGRGRHALRARRGPGLRRVRAARARAPCAHAVLRRRHDGRRAGVRPAARRRRAPGADDRRRRVVHGRAAERAPDRAPGFLGRRTRWPRRLLRRGKGQARGRRPGAHRARRRGLRGGRRRACRRGARGARRRRRRRHHGDRRAGRGHGREAGGPRLAGGQPRRRPPVDALGEPARQPRRHPRPLHDGRASPHPATAAGL</sequence>
<gene>
    <name evidence="2" type="ORF">AVDCRST_MAG67-4485</name>
</gene>
<feature type="compositionally biased region" description="Basic and acidic residues" evidence="1">
    <location>
        <begin position="373"/>
        <end position="384"/>
    </location>
</feature>
<evidence type="ECO:0000313" key="2">
    <source>
        <dbReference type="EMBL" id="CAA9532905.1"/>
    </source>
</evidence>
<feature type="compositionally biased region" description="Basic and acidic residues" evidence="1">
    <location>
        <begin position="63"/>
        <end position="76"/>
    </location>
</feature>
<feature type="non-terminal residue" evidence="2">
    <location>
        <position position="431"/>
    </location>
</feature>
<feature type="compositionally biased region" description="Low complexity" evidence="1">
    <location>
        <begin position="23"/>
        <end position="34"/>
    </location>
</feature>
<dbReference type="EMBL" id="CADCVQ010000176">
    <property type="protein sequence ID" value="CAA9532905.1"/>
    <property type="molecule type" value="Genomic_DNA"/>
</dbReference>
<accession>A0A6J4TUL3</accession>
<proteinExistence type="predicted"/>
<feature type="compositionally biased region" description="Basic residues" evidence="1">
    <location>
        <begin position="315"/>
        <end position="372"/>
    </location>
</feature>
<feature type="compositionally biased region" description="Basic residues" evidence="1">
    <location>
        <begin position="233"/>
        <end position="256"/>
    </location>
</feature>
<feature type="compositionally biased region" description="Basic residues" evidence="1">
    <location>
        <begin position="265"/>
        <end position="286"/>
    </location>
</feature>
<protein>
    <submittedName>
        <fullName evidence="2">ADP-ribose pyrophosphatase of COG1058 family / Nicotinamide-nucleotide amidase</fullName>
        <ecNumber evidence="2">3.5.1.42</ecNumber>
        <ecNumber evidence="2">3.6.1.13</ecNumber>
    </submittedName>
</protein>
<keyword evidence="2" id="KW-0378">Hydrolase</keyword>
<feature type="compositionally biased region" description="Low complexity" evidence="1">
    <location>
        <begin position="86"/>
        <end position="100"/>
    </location>
</feature>
<feature type="compositionally biased region" description="Basic and acidic residues" evidence="1">
    <location>
        <begin position="199"/>
        <end position="213"/>
    </location>
</feature>